<dbReference type="SUPFAM" id="SSF52833">
    <property type="entry name" value="Thioredoxin-like"/>
    <property type="match status" value="1"/>
</dbReference>
<evidence type="ECO:0008006" key="4">
    <source>
        <dbReference type="Google" id="ProtNLM"/>
    </source>
</evidence>
<name>A0A0R0E9D2_9GAMM</name>
<dbReference type="STRING" id="659018.ABB34_05905"/>
<evidence type="ECO:0000313" key="3">
    <source>
        <dbReference type="Proteomes" id="UP000050940"/>
    </source>
</evidence>
<sequence>MPRMNALTPEQLAIRTRGRRVLLLIFAMFFGSMALAGALRFSGWMPQINRNHGQLLEPPVDLRDARLQLADGTPYAWDPAARHWRIALAPAAGCAQECVILSQQLDTVWQLFGHNADNVEILWLGMPPQQAAAMPALRVLSADAATRARLPGVDDPAGTPVYVIDPNGFVVLRYAPGFDPGGLRTDLARLLKLK</sequence>
<keyword evidence="1" id="KW-0812">Transmembrane</keyword>
<evidence type="ECO:0000256" key="1">
    <source>
        <dbReference type="SAM" id="Phobius"/>
    </source>
</evidence>
<evidence type="ECO:0000313" key="2">
    <source>
        <dbReference type="EMBL" id="KRG86803.1"/>
    </source>
</evidence>
<dbReference type="EMBL" id="LDJP01000031">
    <property type="protein sequence ID" value="KRG86803.1"/>
    <property type="molecule type" value="Genomic_DNA"/>
</dbReference>
<accession>A0A0R0E9D2</accession>
<keyword evidence="1" id="KW-1133">Transmembrane helix</keyword>
<comment type="caution">
    <text evidence="2">The sequence shown here is derived from an EMBL/GenBank/DDBJ whole genome shotgun (WGS) entry which is preliminary data.</text>
</comment>
<gene>
    <name evidence="2" type="ORF">ABB34_05905</name>
</gene>
<keyword evidence="1" id="KW-0472">Membrane</keyword>
<dbReference type="PATRIC" id="fig|659018.3.peg.1105"/>
<keyword evidence="3" id="KW-1185">Reference proteome</keyword>
<proteinExistence type="predicted"/>
<feature type="transmembrane region" description="Helical" evidence="1">
    <location>
        <begin position="21"/>
        <end position="41"/>
    </location>
</feature>
<protein>
    <recommendedName>
        <fullName evidence="4">Thioredoxin domain-containing protein</fullName>
    </recommendedName>
</protein>
<reference evidence="2 3" key="1">
    <citation type="submission" date="2015-05" db="EMBL/GenBank/DDBJ databases">
        <title>Genome sequencing and analysis of members of genus Stenotrophomonas.</title>
        <authorList>
            <person name="Patil P.P."/>
            <person name="Midha S."/>
            <person name="Patil P.B."/>
        </authorList>
    </citation>
    <scope>NUCLEOTIDE SEQUENCE [LARGE SCALE GENOMIC DNA]</scope>
    <source>
        <strain evidence="2 3">JCM 16244</strain>
    </source>
</reference>
<dbReference type="Proteomes" id="UP000050940">
    <property type="component" value="Unassembled WGS sequence"/>
</dbReference>
<dbReference type="OrthoDB" id="9785445at2"/>
<dbReference type="InterPro" id="IPR036249">
    <property type="entry name" value="Thioredoxin-like_sf"/>
</dbReference>
<dbReference type="AlphaFoldDB" id="A0A0R0E9D2"/>
<organism evidence="2 3">
    <name type="scientific">Stenotrophomonas daejeonensis</name>
    <dbReference type="NCBI Taxonomy" id="659018"/>
    <lineage>
        <taxon>Bacteria</taxon>
        <taxon>Pseudomonadati</taxon>
        <taxon>Pseudomonadota</taxon>
        <taxon>Gammaproteobacteria</taxon>
        <taxon>Lysobacterales</taxon>
        <taxon>Lysobacteraceae</taxon>
        <taxon>Stenotrophomonas</taxon>
    </lineage>
</organism>